<evidence type="ECO:0000256" key="3">
    <source>
        <dbReference type="ARBA" id="ARBA00023143"/>
    </source>
</evidence>
<keyword evidence="3 4" id="KW-0975">Bacterial flagellum</keyword>
<dbReference type="InterPro" id="IPR042187">
    <property type="entry name" value="Flagellin_C_sub2"/>
</dbReference>
<dbReference type="Pfam" id="PF00669">
    <property type="entry name" value="Flagellin_N"/>
    <property type="match status" value="1"/>
</dbReference>
<name>A0A106BP62_THIDE</name>
<dbReference type="GO" id="GO:0009288">
    <property type="term" value="C:bacterial-type flagellum"/>
    <property type="evidence" value="ECO:0007669"/>
    <property type="project" value="UniProtKB-SubCell"/>
</dbReference>
<dbReference type="Gene3D" id="6.10.10.10">
    <property type="entry name" value="Flagellar export chaperone, C-terminal domain"/>
    <property type="match status" value="1"/>
</dbReference>
<organism evidence="7 8">
    <name type="scientific">Thiobacillus denitrificans</name>
    <dbReference type="NCBI Taxonomy" id="36861"/>
    <lineage>
        <taxon>Bacteria</taxon>
        <taxon>Pseudomonadati</taxon>
        <taxon>Pseudomonadota</taxon>
        <taxon>Betaproteobacteria</taxon>
        <taxon>Nitrosomonadales</taxon>
        <taxon>Thiobacillaceae</taxon>
        <taxon>Thiobacillus</taxon>
    </lineage>
</organism>
<dbReference type="OrthoDB" id="9796789at2"/>
<reference evidence="7 8" key="1">
    <citation type="journal article" date="2015" name="Appl. Environ. Microbiol.">
        <title>Aerobic and Anaerobic Thiosulfate Oxidation by a Cold-Adapted, Subglacial Chemoautotroph.</title>
        <authorList>
            <person name="Harrold Z.R."/>
            <person name="Skidmore M.L."/>
            <person name="Hamilton T.L."/>
            <person name="Desch L."/>
            <person name="Amada K."/>
            <person name="van Gelder W."/>
            <person name="Glover K."/>
            <person name="Roden E.E."/>
            <person name="Boyd E.S."/>
        </authorList>
    </citation>
    <scope>NUCLEOTIDE SEQUENCE [LARGE SCALE GENOMIC DNA]</scope>
    <source>
        <strain evidence="7 8">RG</strain>
    </source>
</reference>
<dbReference type="InterPro" id="IPR046358">
    <property type="entry name" value="Flagellin_C"/>
</dbReference>
<dbReference type="Gene3D" id="2.170.280.10">
    <property type="entry name" value="f41 fragment of flagellin, middle domain"/>
    <property type="match status" value="1"/>
</dbReference>
<dbReference type="Gene3D" id="6.10.280.190">
    <property type="match status" value="1"/>
</dbReference>
<evidence type="ECO:0000256" key="2">
    <source>
        <dbReference type="ARBA" id="ARBA00022525"/>
    </source>
</evidence>
<feature type="domain" description="Flagellin N-terminal" evidence="5">
    <location>
        <begin position="5"/>
        <end position="142"/>
    </location>
</feature>
<evidence type="ECO:0000259" key="6">
    <source>
        <dbReference type="Pfam" id="PF00700"/>
    </source>
</evidence>
<dbReference type="PRINTS" id="PR00207">
    <property type="entry name" value="FLAGELLIN"/>
</dbReference>
<dbReference type="SUPFAM" id="SSF64518">
    <property type="entry name" value="Phase 1 flagellin"/>
    <property type="match status" value="1"/>
</dbReference>
<dbReference type="PANTHER" id="PTHR42792">
    <property type="entry name" value="FLAGELLIN"/>
    <property type="match status" value="1"/>
</dbReference>
<dbReference type="Pfam" id="PF07196">
    <property type="entry name" value="Flagellin_IN"/>
    <property type="match status" value="1"/>
</dbReference>
<comment type="function">
    <text evidence="4">Flagellin is the subunit protein which polymerizes to form the filaments of bacterial flagella.</text>
</comment>
<gene>
    <name evidence="7" type="ORF">ABW22_08530</name>
</gene>
<evidence type="ECO:0000256" key="4">
    <source>
        <dbReference type="RuleBase" id="RU362073"/>
    </source>
</evidence>
<keyword evidence="7" id="KW-0282">Flagellum</keyword>
<dbReference type="EMBL" id="LDUG01000021">
    <property type="protein sequence ID" value="KVW96070.1"/>
    <property type="molecule type" value="Genomic_DNA"/>
</dbReference>
<dbReference type="GO" id="GO:0005576">
    <property type="term" value="C:extracellular region"/>
    <property type="evidence" value="ECO:0007669"/>
    <property type="project" value="UniProtKB-SubCell"/>
</dbReference>
<keyword evidence="7" id="KW-0969">Cilium</keyword>
<evidence type="ECO:0000259" key="5">
    <source>
        <dbReference type="Pfam" id="PF00669"/>
    </source>
</evidence>
<protein>
    <recommendedName>
        <fullName evidence="4">Flagellin</fullName>
    </recommendedName>
</protein>
<keyword evidence="8" id="KW-1185">Reference proteome</keyword>
<dbReference type="InterPro" id="IPR001492">
    <property type="entry name" value="Flagellin"/>
</dbReference>
<keyword evidence="7" id="KW-0966">Cell projection</keyword>
<keyword evidence="2 4" id="KW-0964">Secreted</keyword>
<evidence type="ECO:0000313" key="7">
    <source>
        <dbReference type="EMBL" id="KVW96070.1"/>
    </source>
</evidence>
<evidence type="ECO:0000313" key="8">
    <source>
        <dbReference type="Proteomes" id="UP000064243"/>
    </source>
</evidence>
<sequence length="487" mass="48461">MAAVINTNIASLNAQRNLGMSQSALNTSIQRLSSGLRINSAKDDAAGLAIGERMTSQIRGLNQAVRNANDGISLAQTAEGALGEIGNNLQRIRELAVQSANATNSASDRASLQAEATQLTEEITRVASQTQFNGINLLNGSFASQAFQVGANANQTITFDSIGNAQATALGAHNLTLDGTVTGNTKAAATDLTGGNTIGAETDLTITTANGGTSTAISYAANSDAKTIAAAINTAASGFGVTATATNSATLSSIASDGTVAMTLNGAAISATGVTTSDYSTLLSAINASTGSTGVVASFTTSGLTNSLTLTAADGRDISVLDFTNSGATKTVSFSGQTLTGGIGNDSSIKTGTVLLSSSKGTISTTGANADVFASAGINTSTLASVAAASIATASGAQSTIATIDAALATINSSRGDLGAYQNRFSSAIANLQTTSENVSAARSRILDADFAAETAALTRGQILQQAGTAMLAQANSLPNNVLSLLR</sequence>
<proteinExistence type="inferred from homology"/>
<comment type="similarity">
    <text evidence="1 4">Belongs to the bacterial flagellin family.</text>
</comment>
<evidence type="ECO:0000256" key="1">
    <source>
        <dbReference type="ARBA" id="ARBA00005709"/>
    </source>
</evidence>
<comment type="caution">
    <text evidence="7">The sequence shown here is derived from an EMBL/GenBank/DDBJ whole genome shotgun (WGS) entry which is preliminary data.</text>
</comment>
<dbReference type="Gene3D" id="1.20.1330.10">
    <property type="entry name" value="f41 fragment of flagellin, N-terminal domain"/>
    <property type="match status" value="1"/>
</dbReference>
<dbReference type="Pfam" id="PF00700">
    <property type="entry name" value="Flagellin_C"/>
    <property type="match status" value="1"/>
</dbReference>
<accession>A0A106BP62</accession>
<dbReference type="PANTHER" id="PTHR42792:SF2">
    <property type="entry name" value="FLAGELLIN"/>
    <property type="match status" value="1"/>
</dbReference>
<dbReference type="RefSeq" id="WP_059754848.1">
    <property type="nucleotide sequence ID" value="NZ_LDUG01000021.1"/>
</dbReference>
<dbReference type="InterPro" id="IPR010810">
    <property type="entry name" value="Flagellin_hook_IN_motif"/>
</dbReference>
<dbReference type="GO" id="GO:0005198">
    <property type="term" value="F:structural molecule activity"/>
    <property type="evidence" value="ECO:0007669"/>
    <property type="project" value="UniProtKB-UniRule"/>
</dbReference>
<comment type="subcellular location">
    <subcellularLocation>
        <location evidence="4">Secreted</location>
    </subcellularLocation>
    <subcellularLocation>
        <location evidence="4">Bacterial flagellum</location>
    </subcellularLocation>
</comment>
<dbReference type="InterPro" id="IPR001029">
    <property type="entry name" value="Flagellin_N"/>
</dbReference>
<dbReference type="Gene3D" id="2.30.220.10">
    <property type="entry name" value="f41 fragment of flagellin, C-terminal domain"/>
    <property type="match status" value="1"/>
</dbReference>
<dbReference type="Proteomes" id="UP000064243">
    <property type="component" value="Unassembled WGS sequence"/>
</dbReference>
<feature type="domain" description="Flagellin C-terminal" evidence="6">
    <location>
        <begin position="402"/>
        <end position="486"/>
    </location>
</feature>
<dbReference type="AlphaFoldDB" id="A0A106BP62"/>
<dbReference type="PATRIC" id="fig|36861.3.peg.1363"/>